<dbReference type="AlphaFoldDB" id="A0A9N7ULT9"/>
<evidence type="ECO:0000313" key="3">
    <source>
        <dbReference type="Proteomes" id="UP001153269"/>
    </source>
</evidence>
<feature type="region of interest" description="Disordered" evidence="1">
    <location>
        <begin position="21"/>
        <end position="107"/>
    </location>
</feature>
<accession>A0A9N7ULT9</accession>
<proteinExistence type="predicted"/>
<feature type="compositionally biased region" description="Pro residues" evidence="1">
    <location>
        <begin position="73"/>
        <end position="84"/>
    </location>
</feature>
<protein>
    <submittedName>
        <fullName evidence="2">Uncharacterized protein</fullName>
    </submittedName>
</protein>
<organism evidence="2 3">
    <name type="scientific">Pleuronectes platessa</name>
    <name type="common">European plaice</name>
    <dbReference type="NCBI Taxonomy" id="8262"/>
    <lineage>
        <taxon>Eukaryota</taxon>
        <taxon>Metazoa</taxon>
        <taxon>Chordata</taxon>
        <taxon>Craniata</taxon>
        <taxon>Vertebrata</taxon>
        <taxon>Euteleostomi</taxon>
        <taxon>Actinopterygii</taxon>
        <taxon>Neopterygii</taxon>
        <taxon>Teleostei</taxon>
        <taxon>Neoteleostei</taxon>
        <taxon>Acanthomorphata</taxon>
        <taxon>Carangaria</taxon>
        <taxon>Pleuronectiformes</taxon>
        <taxon>Pleuronectoidei</taxon>
        <taxon>Pleuronectidae</taxon>
        <taxon>Pleuronectes</taxon>
    </lineage>
</organism>
<evidence type="ECO:0000256" key="1">
    <source>
        <dbReference type="SAM" id="MobiDB-lite"/>
    </source>
</evidence>
<keyword evidence="3" id="KW-1185">Reference proteome</keyword>
<evidence type="ECO:0000313" key="2">
    <source>
        <dbReference type="EMBL" id="CAB1433015.1"/>
    </source>
</evidence>
<dbReference type="Proteomes" id="UP001153269">
    <property type="component" value="Unassembled WGS sequence"/>
</dbReference>
<feature type="compositionally biased region" description="Basic and acidic residues" evidence="1">
    <location>
        <begin position="39"/>
        <end position="55"/>
    </location>
</feature>
<sequence length="128" mass="14091">MGGRGREGKLEWGEVEAIAAADGWRGASSVSPVGRRGGRQTEEKKRKEQWREVKGVESLPGEVLPTCQQSSHQPPPRFPPPELSPRPVSSARSITPQLENKNEDQPATWCHSRCHAPYTRITAGQAEV</sequence>
<gene>
    <name evidence="2" type="ORF">PLEPLA_LOCUS21103</name>
</gene>
<dbReference type="EMBL" id="CADEAL010001506">
    <property type="protein sequence ID" value="CAB1433015.1"/>
    <property type="molecule type" value="Genomic_DNA"/>
</dbReference>
<reference evidence="2" key="1">
    <citation type="submission" date="2020-03" db="EMBL/GenBank/DDBJ databases">
        <authorList>
            <person name="Weist P."/>
        </authorList>
    </citation>
    <scope>NUCLEOTIDE SEQUENCE</scope>
</reference>
<comment type="caution">
    <text evidence="2">The sequence shown here is derived from an EMBL/GenBank/DDBJ whole genome shotgun (WGS) entry which is preliminary data.</text>
</comment>
<name>A0A9N7ULT9_PLEPL</name>